<dbReference type="EMBL" id="VSSQ01002444">
    <property type="protein sequence ID" value="MPM15441.1"/>
    <property type="molecule type" value="Genomic_DNA"/>
</dbReference>
<evidence type="ECO:0000313" key="1">
    <source>
        <dbReference type="EMBL" id="MPM15441.1"/>
    </source>
</evidence>
<name>A0A644XI38_9ZZZZ</name>
<sequence length="97" mass="11393">MKVNDLIEKCEKDLSWDDLVDLVANHNRQVDLLFAEKQTDEDGYLTWDAENWTSVDGKRFIRSYSLEGRALSDYSGYNKYDMKGYFQPESAKEVRLN</sequence>
<reference evidence="1" key="1">
    <citation type="submission" date="2019-08" db="EMBL/GenBank/DDBJ databases">
        <authorList>
            <person name="Kucharzyk K."/>
            <person name="Murdoch R.W."/>
            <person name="Higgins S."/>
            <person name="Loffler F."/>
        </authorList>
    </citation>
    <scope>NUCLEOTIDE SEQUENCE</scope>
</reference>
<gene>
    <name evidence="1" type="ORF">SDC9_61812</name>
</gene>
<proteinExistence type="predicted"/>
<protein>
    <submittedName>
        <fullName evidence="1">Uncharacterized protein</fullName>
    </submittedName>
</protein>
<comment type="caution">
    <text evidence="1">The sequence shown here is derived from an EMBL/GenBank/DDBJ whole genome shotgun (WGS) entry which is preliminary data.</text>
</comment>
<accession>A0A644XI38</accession>
<dbReference type="AlphaFoldDB" id="A0A644XI38"/>
<organism evidence="1">
    <name type="scientific">bioreactor metagenome</name>
    <dbReference type="NCBI Taxonomy" id="1076179"/>
    <lineage>
        <taxon>unclassified sequences</taxon>
        <taxon>metagenomes</taxon>
        <taxon>ecological metagenomes</taxon>
    </lineage>
</organism>